<feature type="domain" description="Glycosyl transferase family 1" evidence="1">
    <location>
        <begin position="234"/>
        <end position="388"/>
    </location>
</feature>
<sequence length="428" mass="47876">MRVAIVAEHASSKYGGEAFLPLNYFRLLRARKIEAWLIVHSRTQAELEALFPEERDRIHFISDTWIHKILWRCTLLLPRRVAEMTTGLLSSLYTQSLQRKLVRQIVYQNNIDVVHQPIPVAPKNPSLIFNVGAPVVIGPMNGGMEYPPAFRSRENFLIKPLVSLGRQFADFCNYLLPGKIRAQMLLVSNERTRKALPTGVVGNIIELTENGVDLSVWEPAPLELKTLNPAGINFLFVGRLVDCKAIDLLLLAFQKVVAQINASLEIVGDGNHRQKLEALTHSLGLANQVTFTGWLSQKDCASKLRAGDALVMPSLIECGGAVVLEAMAIGLPVIATKWGGPMDYLDATCGILVEPSSKEEFITGLTNAMLKLARSPELRLQMGRAGQQRVREYFDWERKIDCILDIYHQTCKISKFNQRKLKSLIQVG</sequence>
<keyword evidence="4" id="KW-1185">Reference proteome</keyword>
<dbReference type="RefSeq" id="WP_038079543.1">
    <property type="nucleotide sequence ID" value="NZ_JHEG04000001.1"/>
</dbReference>
<evidence type="ECO:0000259" key="1">
    <source>
        <dbReference type="Pfam" id="PF00534"/>
    </source>
</evidence>
<evidence type="ECO:0000313" key="4">
    <source>
        <dbReference type="Proteomes" id="UP000029738"/>
    </source>
</evidence>
<dbReference type="OrthoDB" id="9775208at2"/>
<keyword evidence="3" id="KW-0808">Transferase</keyword>
<name>A0A0C1QXU4_9CYAN</name>
<reference evidence="2" key="2">
    <citation type="submission" date="2019-11" db="EMBL/GenBank/DDBJ databases">
        <title>Improved Assembly of Tolypothrix boutellei genome.</title>
        <authorList>
            <person name="Sarangi A.N."/>
            <person name="Mukherjee M."/>
            <person name="Ghosh S."/>
            <person name="Singh D."/>
            <person name="Das A."/>
            <person name="Kant S."/>
            <person name="Prusty A."/>
            <person name="Tripathy S."/>
        </authorList>
    </citation>
    <scope>NUCLEOTIDE SEQUENCE</scope>
    <source>
        <strain evidence="2">VB521301</strain>
    </source>
</reference>
<dbReference type="InterPro" id="IPR001296">
    <property type="entry name" value="Glyco_trans_1"/>
</dbReference>
<dbReference type="SUPFAM" id="SSF53756">
    <property type="entry name" value="UDP-Glycosyltransferase/glycogen phosphorylase"/>
    <property type="match status" value="1"/>
</dbReference>
<protein>
    <submittedName>
        <fullName evidence="2">Glycosyltransferase family 4 protein</fullName>
    </submittedName>
    <submittedName>
        <fullName evidence="3">Group 1 glycosyl transferase</fullName>
    </submittedName>
</protein>
<dbReference type="GO" id="GO:0016757">
    <property type="term" value="F:glycosyltransferase activity"/>
    <property type="evidence" value="ECO:0007669"/>
    <property type="project" value="InterPro"/>
</dbReference>
<gene>
    <name evidence="3" type="ORF">DA73_0217465</name>
    <name evidence="2" type="ORF">DA73_0400013215</name>
</gene>
<dbReference type="STRING" id="1479485.DA73_0217465"/>
<dbReference type="Gene3D" id="3.40.50.2000">
    <property type="entry name" value="Glycogen Phosphorylase B"/>
    <property type="match status" value="2"/>
</dbReference>
<dbReference type="CDD" id="cd03801">
    <property type="entry name" value="GT4_PimA-like"/>
    <property type="match status" value="1"/>
</dbReference>
<evidence type="ECO:0000313" key="2">
    <source>
        <dbReference type="EMBL" id="KAF3886330.1"/>
    </source>
</evidence>
<dbReference type="InterPro" id="IPR050194">
    <property type="entry name" value="Glycosyltransferase_grp1"/>
</dbReference>
<reference evidence="3" key="1">
    <citation type="journal article" date="2015" name="Genome Announc.">
        <title>Draft Genome Sequence of Tolypothrix boutellei Strain VB521301.</title>
        <authorList>
            <person name="Chandrababunaidu M.M."/>
            <person name="Singh D."/>
            <person name="Sen D."/>
            <person name="Bhan S."/>
            <person name="Das S."/>
            <person name="Gupta A."/>
            <person name="Adhikary S.P."/>
            <person name="Tripathy S."/>
        </authorList>
    </citation>
    <scope>NUCLEOTIDE SEQUENCE</scope>
    <source>
        <strain evidence="3">VB521301</strain>
    </source>
</reference>
<organism evidence="3">
    <name type="scientific">Tolypothrix bouteillei VB521301</name>
    <dbReference type="NCBI Taxonomy" id="1479485"/>
    <lineage>
        <taxon>Bacteria</taxon>
        <taxon>Bacillati</taxon>
        <taxon>Cyanobacteriota</taxon>
        <taxon>Cyanophyceae</taxon>
        <taxon>Nostocales</taxon>
        <taxon>Tolypothrichaceae</taxon>
        <taxon>Tolypothrix</taxon>
    </lineage>
</organism>
<dbReference type="EMBL" id="JHEG02000048">
    <property type="protein sequence ID" value="KIE10359.1"/>
    <property type="molecule type" value="Genomic_DNA"/>
</dbReference>
<comment type="caution">
    <text evidence="3">The sequence shown here is derived from an EMBL/GenBank/DDBJ whole genome shotgun (WGS) entry which is preliminary data.</text>
</comment>
<dbReference type="Pfam" id="PF00534">
    <property type="entry name" value="Glycos_transf_1"/>
    <property type="match status" value="1"/>
</dbReference>
<dbReference type="PANTHER" id="PTHR45947">
    <property type="entry name" value="SULFOQUINOVOSYL TRANSFERASE SQD2"/>
    <property type="match status" value="1"/>
</dbReference>
<dbReference type="Proteomes" id="UP000029738">
    <property type="component" value="Unassembled WGS sequence"/>
</dbReference>
<proteinExistence type="predicted"/>
<accession>A0A0C1QXU4</accession>
<evidence type="ECO:0000313" key="3">
    <source>
        <dbReference type="EMBL" id="KIE10359.1"/>
    </source>
</evidence>
<dbReference type="EMBL" id="JHEG04000001">
    <property type="protein sequence ID" value="KAF3886330.1"/>
    <property type="molecule type" value="Genomic_DNA"/>
</dbReference>
<dbReference type="AlphaFoldDB" id="A0A0C1QXU4"/>
<dbReference type="PANTHER" id="PTHR45947:SF3">
    <property type="entry name" value="SULFOQUINOVOSYL TRANSFERASE SQD2"/>
    <property type="match status" value="1"/>
</dbReference>